<proteinExistence type="predicted"/>
<gene>
    <name evidence="1" type="primary">ORF166786</name>
</gene>
<protein>
    <submittedName>
        <fullName evidence="1">Uncharacterized protein</fullName>
    </submittedName>
</protein>
<evidence type="ECO:0000313" key="1">
    <source>
        <dbReference type="EMBL" id="CEK88743.1"/>
    </source>
</evidence>
<accession>A0A0B7B6T8</accession>
<dbReference type="AlphaFoldDB" id="A0A0B7B6T8"/>
<feature type="non-terminal residue" evidence="1">
    <location>
        <position position="1"/>
    </location>
</feature>
<sequence>CDLSLRASVHCGSYALQVGQHIQVRNQEYKCPHSHELVFNYNLSNLVLQKPDMKTKNRQKLKKFSKYRHKSVFYI</sequence>
<name>A0A0B7B6T8_9EUPU</name>
<reference evidence="1" key="1">
    <citation type="submission" date="2014-12" db="EMBL/GenBank/DDBJ databases">
        <title>Insight into the proteome of Arion vulgaris.</title>
        <authorList>
            <person name="Aradska J."/>
            <person name="Bulat T."/>
            <person name="Smidak R."/>
            <person name="Sarate P."/>
            <person name="Gangsoo J."/>
            <person name="Sialana F."/>
            <person name="Bilban M."/>
            <person name="Lubec G."/>
        </authorList>
    </citation>
    <scope>NUCLEOTIDE SEQUENCE</scope>
    <source>
        <tissue evidence="1">Skin</tissue>
    </source>
</reference>
<dbReference type="EMBL" id="HACG01041878">
    <property type="protein sequence ID" value="CEK88743.1"/>
    <property type="molecule type" value="Transcribed_RNA"/>
</dbReference>
<organism evidence="1">
    <name type="scientific">Arion vulgaris</name>
    <dbReference type="NCBI Taxonomy" id="1028688"/>
    <lineage>
        <taxon>Eukaryota</taxon>
        <taxon>Metazoa</taxon>
        <taxon>Spiralia</taxon>
        <taxon>Lophotrochozoa</taxon>
        <taxon>Mollusca</taxon>
        <taxon>Gastropoda</taxon>
        <taxon>Heterobranchia</taxon>
        <taxon>Euthyneura</taxon>
        <taxon>Panpulmonata</taxon>
        <taxon>Eupulmonata</taxon>
        <taxon>Stylommatophora</taxon>
        <taxon>Helicina</taxon>
        <taxon>Arionoidea</taxon>
        <taxon>Arionidae</taxon>
        <taxon>Arion</taxon>
    </lineage>
</organism>